<dbReference type="EMBL" id="JAATJH010000001">
    <property type="protein sequence ID" value="NJC25413.1"/>
    <property type="molecule type" value="Genomic_DNA"/>
</dbReference>
<dbReference type="Proteomes" id="UP000770785">
    <property type="component" value="Unassembled WGS sequence"/>
</dbReference>
<name>A0ABX0X9C1_9BACT</name>
<reference evidence="1 2" key="1">
    <citation type="submission" date="2020-03" db="EMBL/GenBank/DDBJ databases">
        <title>Genomic Encyclopedia of Type Strains, Phase IV (KMG-IV): sequencing the most valuable type-strain genomes for metagenomic binning, comparative biology and taxonomic classification.</title>
        <authorList>
            <person name="Goeker M."/>
        </authorList>
    </citation>
    <scope>NUCLEOTIDE SEQUENCE [LARGE SCALE GENOMIC DNA]</scope>
    <source>
        <strain evidence="1 2">DSM 105096</strain>
    </source>
</reference>
<dbReference type="Gene3D" id="1.10.150.320">
    <property type="entry name" value="Photosystem II 12 kDa extrinsic protein"/>
    <property type="match status" value="1"/>
</dbReference>
<dbReference type="RefSeq" id="WP_168036165.1">
    <property type="nucleotide sequence ID" value="NZ_JAATJH010000001.1"/>
</dbReference>
<dbReference type="SUPFAM" id="SSF47781">
    <property type="entry name" value="RuvA domain 2-like"/>
    <property type="match status" value="4"/>
</dbReference>
<evidence type="ECO:0000313" key="1">
    <source>
        <dbReference type="EMBL" id="NJC25413.1"/>
    </source>
</evidence>
<dbReference type="Pfam" id="PF12836">
    <property type="entry name" value="HHH_3"/>
    <property type="match status" value="2"/>
</dbReference>
<proteinExistence type="predicted"/>
<comment type="caution">
    <text evidence="1">The sequence shown here is derived from an EMBL/GenBank/DDBJ whole genome shotgun (WGS) entry which is preliminary data.</text>
</comment>
<keyword evidence="2" id="KW-1185">Reference proteome</keyword>
<sequence length="446" mass="50107">MSKWQMRWDGYASWQRLGGAVLFSLVLVATVVIGSRTLTFSDRYQSATVALRAQFAVADARDFRPEAEDFVFDPNVVSKDDLLRLGLSARQANSFLKFRGKRTNAFRKPNDLRKLYALDDALKDRLVGLARVENVKNTYVRSRSLSGVQSFRFAPNAVTITELERLGLRPYQAKAWITYRTKVPGGIATARQLNKLRFLDPALKSRLLALADFPELPPPSLAAEFPFDPNTISLDSLQLLGFPEYQAKGLLHYRAGRPITFRKPEDLRRVKSLDSILVELALPLIDIAPPPPGSALPIRIGTAPTVYTRAPLPALASVDLNAADTTLLKTLPGIGSYRARRLIRYRDVLGGFYDLEQAATTRGIPDSTWQTILPYLALGPIYRQLSVNRATVEELRRHPNINSKLANTVVRFREKHGAFRSPEDLRQIRSLNDYTLAKIVPYLSFE</sequence>
<dbReference type="PANTHER" id="PTHR21180:SF32">
    <property type="entry name" value="ENDONUCLEASE_EXONUCLEASE_PHOSPHATASE FAMILY DOMAIN-CONTAINING PROTEIN 1"/>
    <property type="match status" value="1"/>
</dbReference>
<gene>
    <name evidence="1" type="ORF">GGR27_000894</name>
</gene>
<dbReference type="Gene3D" id="1.10.150.280">
    <property type="entry name" value="AF1531-like domain"/>
    <property type="match status" value="1"/>
</dbReference>
<evidence type="ECO:0000313" key="2">
    <source>
        <dbReference type="Proteomes" id="UP000770785"/>
    </source>
</evidence>
<organism evidence="1 2">
    <name type="scientific">Neolewinella antarctica</name>
    <dbReference type="NCBI Taxonomy" id="442734"/>
    <lineage>
        <taxon>Bacteria</taxon>
        <taxon>Pseudomonadati</taxon>
        <taxon>Bacteroidota</taxon>
        <taxon>Saprospiria</taxon>
        <taxon>Saprospirales</taxon>
        <taxon>Lewinellaceae</taxon>
        <taxon>Neolewinella</taxon>
    </lineage>
</organism>
<dbReference type="InterPro" id="IPR051675">
    <property type="entry name" value="Endo/Exo/Phosphatase_dom_1"/>
</dbReference>
<dbReference type="InterPro" id="IPR010994">
    <property type="entry name" value="RuvA_2-like"/>
</dbReference>
<protein>
    <submittedName>
        <fullName evidence="1">DNA uptake protein ComE-like DNA-binding protein</fullName>
    </submittedName>
</protein>
<accession>A0ABX0X9C1</accession>
<dbReference type="PANTHER" id="PTHR21180">
    <property type="entry name" value="ENDONUCLEASE/EXONUCLEASE/PHOSPHATASE FAMILY DOMAIN-CONTAINING PROTEIN 1"/>
    <property type="match status" value="1"/>
</dbReference>